<gene>
    <name evidence="3" type="ORF">SAMN05421508_105177</name>
</gene>
<evidence type="ECO:0000256" key="1">
    <source>
        <dbReference type="SAM" id="MobiDB-lite"/>
    </source>
</evidence>
<dbReference type="InterPro" id="IPR014291">
    <property type="entry name" value="SUF_FeS_clus_asmbl-assoc"/>
</dbReference>
<dbReference type="PANTHER" id="PTHR42831:SF1">
    <property type="entry name" value="FE-S PROTEIN MATURATION AUXILIARY FACTOR YITW"/>
    <property type="match status" value="1"/>
</dbReference>
<evidence type="ECO:0000313" key="3">
    <source>
        <dbReference type="EMBL" id="SOD96145.1"/>
    </source>
</evidence>
<dbReference type="SUPFAM" id="SSF117916">
    <property type="entry name" value="Fe-S cluster assembly (FSCA) domain-like"/>
    <property type="match status" value="1"/>
</dbReference>
<accession>A0A286GKT1</accession>
<dbReference type="EMBL" id="OCNJ01000005">
    <property type="protein sequence ID" value="SOD96145.1"/>
    <property type="molecule type" value="Genomic_DNA"/>
</dbReference>
<keyword evidence="4" id="KW-1185">Reference proteome</keyword>
<sequence length="133" mass="14357">MSVMRPPMIAPEPPPPDGDLSAEAGSKLPEGIQPATDERLVEALRTVYDPEIPVNIYDLGLIYELDRKPDGDVRIVMTLTAPACPVAGEMPGDVAEAVAAVDGVGKVFVELTWEPPWTPDRMSDEAKIALDMF</sequence>
<evidence type="ECO:0000259" key="2">
    <source>
        <dbReference type="Pfam" id="PF01883"/>
    </source>
</evidence>
<dbReference type="Pfam" id="PF01883">
    <property type="entry name" value="FeS_assembly_P"/>
    <property type="match status" value="1"/>
</dbReference>
<organism evidence="3 4">
    <name type="scientific">Caenispirillum bisanense</name>
    <dbReference type="NCBI Taxonomy" id="414052"/>
    <lineage>
        <taxon>Bacteria</taxon>
        <taxon>Pseudomonadati</taxon>
        <taxon>Pseudomonadota</taxon>
        <taxon>Alphaproteobacteria</taxon>
        <taxon>Rhodospirillales</taxon>
        <taxon>Novispirillaceae</taxon>
        <taxon>Caenispirillum</taxon>
    </lineage>
</organism>
<proteinExistence type="predicted"/>
<dbReference type="InterPro" id="IPR052339">
    <property type="entry name" value="Fe-S_Maturation_MIP18"/>
</dbReference>
<protein>
    <submittedName>
        <fullName evidence="3">FeS assembly SUF system protein</fullName>
    </submittedName>
</protein>
<dbReference type="InterPro" id="IPR002744">
    <property type="entry name" value="MIP18-like"/>
</dbReference>
<dbReference type="PANTHER" id="PTHR42831">
    <property type="entry name" value="FE-S PROTEIN MATURATION AUXILIARY FACTOR YITW"/>
    <property type="match status" value="1"/>
</dbReference>
<dbReference type="AlphaFoldDB" id="A0A286GKT1"/>
<reference evidence="3 4" key="1">
    <citation type="submission" date="2017-09" db="EMBL/GenBank/DDBJ databases">
        <authorList>
            <person name="Ehlers B."/>
            <person name="Leendertz F.H."/>
        </authorList>
    </citation>
    <scope>NUCLEOTIDE SEQUENCE [LARGE SCALE GENOMIC DNA]</scope>
    <source>
        <strain evidence="3 4">USBA 140</strain>
    </source>
</reference>
<dbReference type="NCBIfam" id="TIGR02945">
    <property type="entry name" value="SUF_assoc"/>
    <property type="match status" value="1"/>
</dbReference>
<dbReference type="Gene3D" id="3.30.300.130">
    <property type="entry name" value="Fe-S cluster assembly (FSCA)"/>
    <property type="match status" value="1"/>
</dbReference>
<feature type="region of interest" description="Disordered" evidence="1">
    <location>
        <begin position="1"/>
        <end position="31"/>
    </location>
</feature>
<dbReference type="Proteomes" id="UP000219621">
    <property type="component" value="Unassembled WGS sequence"/>
</dbReference>
<dbReference type="InterPro" id="IPR034904">
    <property type="entry name" value="FSCA_dom_sf"/>
</dbReference>
<feature type="compositionally biased region" description="Pro residues" evidence="1">
    <location>
        <begin position="8"/>
        <end position="17"/>
    </location>
</feature>
<evidence type="ECO:0000313" key="4">
    <source>
        <dbReference type="Proteomes" id="UP000219621"/>
    </source>
</evidence>
<name>A0A286GKT1_9PROT</name>
<feature type="domain" description="MIP18 family-like" evidence="2">
    <location>
        <begin position="38"/>
        <end position="107"/>
    </location>
</feature>